<organism evidence="3 4">
    <name type="scientific">Neolentinus lepideus HHB14362 ss-1</name>
    <dbReference type="NCBI Taxonomy" id="1314782"/>
    <lineage>
        <taxon>Eukaryota</taxon>
        <taxon>Fungi</taxon>
        <taxon>Dikarya</taxon>
        <taxon>Basidiomycota</taxon>
        <taxon>Agaricomycotina</taxon>
        <taxon>Agaricomycetes</taxon>
        <taxon>Gloeophyllales</taxon>
        <taxon>Gloeophyllaceae</taxon>
        <taxon>Neolentinus</taxon>
    </lineage>
</organism>
<dbReference type="OrthoDB" id="5592585at2759"/>
<dbReference type="Gene3D" id="1.10.510.10">
    <property type="entry name" value="Transferase(Phosphotransferase) domain 1"/>
    <property type="match status" value="1"/>
</dbReference>
<feature type="compositionally biased region" description="Basic and acidic residues" evidence="1">
    <location>
        <begin position="33"/>
        <end position="44"/>
    </location>
</feature>
<accession>A0A165TWP1</accession>
<gene>
    <name evidence="3" type="ORF">NEOLEDRAFT_1176718</name>
</gene>
<reference evidence="3 4" key="1">
    <citation type="journal article" date="2016" name="Mol. Biol. Evol.">
        <title>Comparative Genomics of Early-Diverging Mushroom-Forming Fungi Provides Insights into the Origins of Lignocellulose Decay Capabilities.</title>
        <authorList>
            <person name="Nagy L.G."/>
            <person name="Riley R."/>
            <person name="Tritt A."/>
            <person name="Adam C."/>
            <person name="Daum C."/>
            <person name="Floudas D."/>
            <person name="Sun H."/>
            <person name="Yadav J.S."/>
            <person name="Pangilinan J."/>
            <person name="Larsson K.H."/>
            <person name="Matsuura K."/>
            <person name="Barry K."/>
            <person name="Labutti K."/>
            <person name="Kuo R."/>
            <person name="Ohm R.A."/>
            <person name="Bhattacharya S.S."/>
            <person name="Shirouzu T."/>
            <person name="Yoshinaga Y."/>
            <person name="Martin F.M."/>
            <person name="Grigoriev I.V."/>
            <person name="Hibbett D.S."/>
        </authorList>
    </citation>
    <scope>NUCLEOTIDE SEQUENCE [LARGE SCALE GENOMIC DNA]</scope>
    <source>
        <strain evidence="3 4">HHB14362 ss-1</strain>
    </source>
</reference>
<dbReference type="InterPro" id="IPR011009">
    <property type="entry name" value="Kinase-like_dom_sf"/>
</dbReference>
<feature type="region of interest" description="Disordered" evidence="1">
    <location>
        <begin position="1"/>
        <end position="20"/>
    </location>
</feature>
<dbReference type="Proteomes" id="UP000076761">
    <property type="component" value="Unassembled WGS sequence"/>
</dbReference>
<dbReference type="AlphaFoldDB" id="A0A165TWP1"/>
<dbReference type="InParanoid" id="A0A165TWP1"/>
<keyword evidence="4" id="KW-1185">Reference proteome</keyword>
<feature type="compositionally biased region" description="Low complexity" evidence="1">
    <location>
        <begin position="52"/>
        <end position="67"/>
    </location>
</feature>
<dbReference type="PANTHER" id="PTHR38248:SF2">
    <property type="entry name" value="FUNK1 11"/>
    <property type="match status" value="1"/>
</dbReference>
<evidence type="ECO:0000259" key="2">
    <source>
        <dbReference type="Pfam" id="PF17667"/>
    </source>
</evidence>
<feature type="domain" description="Fungal-type protein kinase" evidence="2">
    <location>
        <begin position="429"/>
        <end position="550"/>
    </location>
</feature>
<feature type="region of interest" description="Disordered" evidence="1">
    <location>
        <begin position="733"/>
        <end position="775"/>
    </location>
</feature>
<dbReference type="SUPFAM" id="SSF56112">
    <property type="entry name" value="Protein kinase-like (PK-like)"/>
    <property type="match status" value="1"/>
</dbReference>
<dbReference type="Pfam" id="PF17667">
    <property type="entry name" value="Pkinase_fungal"/>
    <property type="match status" value="2"/>
</dbReference>
<dbReference type="InterPro" id="IPR008266">
    <property type="entry name" value="Tyr_kinase_AS"/>
</dbReference>
<sequence>MLTDHDSFSSAPGSPAGFFSSLLATTGFSQRGAKELELLTEDRPTPTLGPITESSASPPTSPESSAELATVQSQHQPPDANSTSEATLPHTTLRSHTFEFGTRASQTAVEQRFATRPQDVTRTYARRNRRSARGRETGKSSFGPFTLSSDEHQGVMYHRREVDPEPFYSEGNDFLPSSPRMVLIHSVLSKVEEMPSKGESRSNISKCMPDLPSTLHEELAGTWVDGQGVFVSRLFQRLSRSLPNTKKVYAFLQQYRRYLTDEEKWENVPLNPARENIQLYEALVKHINAILEHFIIDPSRRAANTSNKVVPHHSDGDDKDLESKPDIVVLGYGSCLTKEQEILSHSYAQCLAPIEVNIQKDLDVTTHRIQLAVYARECFGQQPNRRFVYGLLLTEKTGIICAISGKDEREVGLDPRIFWRGKKRYFDNDRQFYWVTQPFYGPPIDQFASVPELFQAFHDAITGSKKLTDIGILHRDMSPRNILLDRRGLGTFGTLIDFDIIAKIGREESGVHTDFRTGTRAFQSLKVLSGRGNHEPLDELESCFYSYSWIIFSYEEPQRRTRVLPEFLVEWQSEDVTVAIQAKMQFIMDSDIGLQISPGMGNHTLVSFLKLQRFFRTVTQNLRRELQVAISKARQDASSVNERVKILQGFAQAGPSLPQPLINQAEVTSHLTAETLAHYTSVLAMVREAVDGEMEAKEKRLPLPVPQIAQTSRAQPAYGHAPQANFLVYSTTHSYSSGHSNKRSPSPEQDDVIDLVQNKRGGKRAKVSHSEFQDP</sequence>
<evidence type="ECO:0000313" key="3">
    <source>
        <dbReference type="EMBL" id="KZT27285.1"/>
    </source>
</evidence>
<feature type="domain" description="Fungal-type protein kinase" evidence="2">
    <location>
        <begin position="338"/>
        <end position="395"/>
    </location>
</feature>
<evidence type="ECO:0000256" key="1">
    <source>
        <dbReference type="SAM" id="MobiDB-lite"/>
    </source>
</evidence>
<dbReference type="PANTHER" id="PTHR38248">
    <property type="entry name" value="FUNK1 6"/>
    <property type="match status" value="1"/>
</dbReference>
<proteinExistence type="predicted"/>
<evidence type="ECO:0000313" key="4">
    <source>
        <dbReference type="Proteomes" id="UP000076761"/>
    </source>
</evidence>
<name>A0A165TWP1_9AGAM</name>
<feature type="region of interest" description="Disordered" evidence="1">
    <location>
        <begin position="33"/>
        <end position="152"/>
    </location>
</feature>
<dbReference type="EMBL" id="KV425562">
    <property type="protein sequence ID" value="KZT27285.1"/>
    <property type="molecule type" value="Genomic_DNA"/>
</dbReference>
<dbReference type="InterPro" id="IPR040976">
    <property type="entry name" value="Pkinase_fungal"/>
</dbReference>
<dbReference type="STRING" id="1314782.A0A165TWP1"/>
<protein>
    <recommendedName>
        <fullName evidence="2">Fungal-type protein kinase domain-containing protein</fullName>
    </recommendedName>
</protein>
<dbReference type="PROSITE" id="PS00109">
    <property type="entry name" value="PROTEIN_KINASE_TYR"/>
    <property type="match status" value="1"/>
</dbReference>
<dbReference type="GO" id="GO:0004672">
    <property type="term" value="F:protein kinase activity"/>
    <property type="evidence" value="ECO:0007669"/>
    <property type="project" value="InterPro"/>
</dbReference>
<feature type="compositionally biased region" description="Polar residues" evidence="1">
    <location>
        <begin position="70"/>
        <end position="95"/>
    </location>
</feature>